<dbReference type="RefSeq" id="WP_377283906.1">
    <property type="nucleotide sequence ID" value="NZ_JBHRSI010000009.1"/>
</dbReference>
<dbReference type="InterPro" id="IPR016053">
    <property type="entry name" value="Haem_Oase-like"/>
</dbReference>
<sequence>MSVLAELRRATRDRHDDLEASAGIVERLARPNERRRLLEAFLSLYEPAEAALRPQLETIPDFAFDARLKTPALRRDLRSLGVQADRAAPLPPPALTSRAHALGFAYVLEGSTLGGRVIRKRLRAAGAPLEGTSFFDVYGSDTGRRWQDFCAVLERECAGRAAEAVAGAVLGFDYVRSGLVGEAATAA</sequence>
<accession>A0ABW4N279</accession>
<dbReference type="EMBL" id="JBHUEY010000001">
    <property type="protein sequence ID" value="MFD1784141.1"/>
    <property type="molecule type" value="Genomic_DNA"/>
</dbReference>
<name>A0ABW4N279_9CAUL</name>
<keyword evidence="2" id="KW-1185">Reference proteome</keyword>
<organism evidence="1 2">
    <name type="scientific">Phenylobacterium terrae</name>
    <dbReference type="NCBI Taxonomy" id="2665495"/>
    <lineage>
        <taxon>Bacteria</taxon>
        <taxon>Pseudomonadati</taxon>
        <taxon>Pseudomonadota</taxon>
        <taxon>Alphaproteobacteria</taxon>
        <taxon>Caulobacterales</taxon>
        <taxon>Caulobacteraceae</taxon>
        <taxon>Phenylobacterium</taxon>
    </lineage>
</organism>
<proteinExistence type="predicted"/>
<dbReference type="Gene3D" id="1.20.910.10">
    <property type="entry name" value="Heme oxygenase-like"/>
    <property type="match status" value="1"/>
</dbReference>
<reference evidence="2" key="1">
    <citation type="journal article" date="2019" name="Int. J. Syst. Evol. Microbiol.">
        <title>The Global Catalogue of Microorganisms (GCM) 10K type strain sequencing project: providing services to taxonomists for standard genome sequencing and annotation.</title>
        <authorList>
            <consortium name="The Broad Institute Genomics Platform"/>
            <consortium name="The Broad Institute Genome Sequencing Center for Infectious Disease"/>
            <person name="Wu L."/>
            <person name="Ma J."/>
        </authorList>
    </citation>
    <scope>NUCLEOTIDE SEQUENCE [LARGE SCALE GENOMIC DNA]</scope>
    <source>
        <strain evidence="2">DFY28</strain>
    </source>
</reference>
<dbReference type="Pfam" id="PF01126">
    <property type="entry name" value="Heme_oxygenase"/>
    <property type="match status" value="1"/>
</dbReference>
<dbReference type="Proteomes" id="UP001597237">
    <property type="component" value="Unassembled WGS sequence"/>
</dbReference>
<evidence type="ECO:0000313" key="1">
    <source>
        <dbReference type="EMBL" id="MFD1784141.1"/>
    </source>
</evidence>
<dbReference type="SUPFAM" id="SSF48613">
    <property type="entry name" value="Heme oxygenase-like"/>
    <property type="match status" value="1"/>
</dbReference>
<dbReference type="InterPro" id="IPR016084">
    <property type="entry name" value="Haem_Oase-like_multi-hlx"/>
</dbReference>
<gene>
    <name evidence="1" type="ORF">ACFSC0_12100</name>
</gene>
<protein>
    <submittedName>
        <fullName evidence="1">Biliverdin-producing heme oxygenase</fullName>
    </submittedName>
</protein>
<dbReference type="CDD" id="cd19166">
    <property type="entry name" value="HemeO-bac"/>
    <property type="match status" value="1"/>
</dbReference>
<comment type="caution">
    <text evidence="1">The sequence shown here is derived from an EMBL/GenBank/DDBJ whole genome shotgun (WGS) entry which is preliminary data.</text>
</comment>
<evidence type="ECO:0000313" key="2">
    <source>
        <dbReference type="Proteomes" id="UP001597237"/>
    </source>
</evidence>